<dbReference type="RefSeq" id="WP_143094950.1">
    <property type="nucleotide sequence ID" value="NZ_FOVM01000001.1"/>
</dbReference>
<name>A0A1I4YDS8_9MICO</name>
<protein>
    <submittedName>
        <fullName evidence="7">Membrane protein involved in the export of O-antigen and teichoic acid</fullName>
    </submittedName>
</protein>
<sequence>MSLEPIRFDGVSSVGAGRNGVLGLFSTLLLGGSRIVTNVVLGRLGGPELLGLVQNVLSTATLATLFLPTSAGSAASKYVAFYRAREDVESAKAVTKFIGARTFQATVVLLVIVTAIGLYVGPADPAIAWVTGLLVVSMCSQTFIRGVHYGTGQVSRLVKWDVLASLGSLVTVVVLVLAGVRNVWVLVPLAAITLIFVLVSWPRGRVPIAREAIRREIDRFMLLGIVGTVSSSGFLQSSILVATATNGLHYSGQYAAALTLTTPVTLIASAIALALFPAMAGDHGRNDLLALNRRTNNATRILITVMIAMFGSISILAEPLTMLVWGREFENTSQILILLLLAVVLITVAVPSVNFLTTQSNRGMAVSAFSSLLGFAVGASTWVFLGGTAPGYSVPAGYLLGAMIISGAPYVLVWRRQRQHWFVQTMVLLGALASVLTITFSVRAADLPDWGLLIAAALFLVVWCAVRSRDVKQIARLLVDLLGRRGA</sequence>
<keyword evidence="3 6" id="KW-0812">Transmembrane</keyword>
<feature type="transmembrane region" description="Helical" evidence="6">
    <location>
        <begin position="301"/>
        <end position="323"/>
    </location>
</feature>
<dbReference type="InterPro" id="IPR050833">
    <property type="entry name" value="Poly_Biosynth_Transport"/>
</dbReference>
<feature type="transmembrane region" description="Helical" evidence="6">
    <location>
        <begin position="102"/>
        <end position="120"/>
    </location>
</feature>
<dbReference type="PANTHER" id="PTHR30250">
    <property type="entry name" value="PST FAMILY PREDICTED COLANIC ACID TRANSPORTER"/>
    <property type="match status" value="1"/>
</dbReference>
<evidence type="ECO:0000256" key="1">
    <source>
        <dbReference type="ARBA" id="ARBA00004651"/>
    </source>
</evidence>
<feature type="transmembrane region" description="Helical" evidence="6">
    <location>
        <begin position="363"/>
        <end position="384"/>
    </location>
</feature>
<feature type="transmembrane region" description="Helical" evidence="6">
    <location>
        <begin position="21"/>
        <end position="41"/>
    </location>
</feature>
<feature type="transmembrane region" description="Helical" evidence="6">
    <location>
        <begin position="421"/>
        <end position="444"/>
    </location>
</feature>
<feature type="transmembrane region" description="Helical" evidence="6">
    <location>
        <begin position="450"/>
        <end position="466"/>
    </location>
</feature>
<keyword evidence="8" id="KW-1185">Reference proteome</keyword>
<feature type="transmembrane region" description="Helical" evidence="6">
    <location>
        <begin position="222"/>
        <end position="242"/>
    </location>
</feature>
<feature type="transmembrane region" description="Helical" evidence="6">
    <location>
        <begin position="254"/>
        <end position="280"/>
    </location>
</feature>
<feature type="transmembrane region" description="Helical" evidence="6">
    <location>
        <begin position="61"/>
        <end position="81"/>
    </location>
</feature>
<feature type="transmembrane region" description="Helical" evidence="6">
    <location>
        <begin position="183"/>
        <end position="201"/>
    </location>
</feature>
<keyword evidence="2" id="KW-1003">Cell membrane</keyword>
<evidence type="ECO:0000256" key="4">
    <source>
        <dbReference type="ARBA" id="ARBA00022989"/>
    </source>
</evidence>
<evidence type="ECO:0000313" key="8">
    <source>
        <dbReference type="Proteomes" id="UP000198867"/>
    </source>
</evidence>
<dbReference type="GO" id="GO:0005886">
    <property type="term" value="C:plasma membrane"/>
    <property type="evidence" value="ECO:0007669"/>
    <property type="project" value="UniProtKB-SubCell"/>
</dbReference>
<comment type="subcellular location">
    <subcellularLocation>
        <location evidence="1">Cell membrane</location>
        <topology evidence="1">Multi-pass membrane protein</topology>
    </subcellularLocation>
</comment>
<feature type="transmembrane region" description="Helical" evidence="6">
    <location>
        <begin position="126"/>
        <end position="145"/>
    </location>
</feature>
<feature type="transmembrane region" description="Helical" evidence="6">
    <location>
        <begin position="396"/>
        <end position="414"/>
    </location>
</feature>
<reference evidence="8" key="1">
    <citation type="submission" date="2016-10" db="EMBL/GenBank/DDBJ databases">
        <authorList>
            <person name="Varghese N."/>
            <person name="Submissions S."/>
        </authorList>
    </citation>
    <scope>NUCLEOTIDE SEQUENCE [LARGE SCALE GENOMIC DNA]</scope>
    <source>
        <strain evidence="8">CGMCC 1.11101</strain>
    </source>
</reference>
<accession>A0A1I4YDS8</accession>
<gene>
    <name evidence="7" type="ORF">SAMN05216219_0130</name>
</gene>
<dbReference type="EMBL" id="FOVM01000001">
    <property type="protein sequence ID" value="SFN35933.1"/>
    <property type="molecule type" value="Genomic_DNA"/>
</dbReference>
<keyword evidence="4 6" id="KW-1133">Transmembrane helix</keyword>
<evidence type="ECO:0000256" key="5">
    <source>
        <dbReference type="ARBA" id="ARBA00023136"/>
    </source>
</evidence>
<organism evidence="7 8">
    <name type="scientific">Mycetocola miduiensis</name>
    <dbReference type="NCBI Taxonomy" id="995034"/>
    <lineage>
        <taxon>Bacteria</taxon>
        <taxon>Bacillati</taxon>
        <taxon>Actinomycetota</taxon>
        <taxon>Actinomycetes</taxon>
        <taxon>Micrococcales</taxon>
        <taxon>Microbacteriaceae</taxon>
        <taxon>Mycetocola</taxon>
    </lineage>
</organism>
<dbReference type="OrthoDB" id="3826649at2"/>
<keyword evidence="5 6" id="KW-0472">Membrane</keyword>
<proteinExistence type="predicted"/>
<evidence type="ECO:0000313" key="7">
    <source>
        <dbReference type="EMBL" id="SFN35933.1"/>
    </source>
</evidence>
<feature type="transmembrane region" description="Helical" evidence="6">
    <location>
        <begin position="157"/>
        <end position="177"/>
    </location>
</feature>
<evidence type="ECO:0000256" key="3">
    <source>
        <dbReference type="ARBA" id="ARBA00022692"/>
    </source>
</evidence>
<evidence type="ECO:0000256" key="6">
    <source>
        <dbReference type="SAM" id="Phobius"/>
    </source>
</evidence>
<feature type="transmembrane region" description="Helical" evidence="6">
    <location>
        <begin position="335"/>
        <end position="356"/>
    </location>
</feature>
<evidence type="ECO:0000256" key="2">
    <source>
        <dbReference type="ARBA" id="ARBA00022475"/>
    </source>
</evidence>
<dbReference type="AlphaFoldDB" id="A0A1I4YDS8"/>
<dbReference type="STRING" id="995034.SAMN05216219_0130"/>
<dbReference type="PANTHER" id="PTHR30250:SF11">
    <property type="entry name" value="O-ANTIGEN TRANSPORTER-RELATED"/>
    <property type="match status" value="1"/>
</dbReference>
<dbReference type="Proteomes" id="UP000198867">
    <property type="component" value="Unassembled WGS sequence"/>
</dbReference>